<dbReference type="RefSeq" id="XP_009039528.1">
    <property type="nucleotide sequence ID" value="XM_009041280.1"/>
</dbReference>
<dbReference type="InterPro" id="IPR006597">
    <property type="entry name" value="Sel1-like"/>
</dbReference>
<dbReference type="InParanoid" id="F0YGK9"/>
<gene>
    <name evidence="1" type="ORF">AURANDRAFT_30320</name>
</gene>
<dbReference type="InterPro" id="IPR052945">
    <property type="entry name" value="Mitotic_Regulator"/>
</dbReference>
<evidence type="ECO:0000313" key="2">
    <source>
        <dbReference type="Proteomes" id="UP000002729"/>
    </source>
</evidence>
<dbReference type="PANTHER" id="PTHR43628">
    <property type="entry name" value="ACTIVATOR OF C KINASE PROTEIN 1-RELATED"/>
    <property type="match status" value="1"/>
</dbReference>
<evidence type="ECO:0000313" key="1">
    <source>
        <dbReference type="EMBL" id="EGB05687.1"/>
    </source>
</evidence>
<organism evidence="2">
    <name type="scientific">Aureococcus anophagefferens</name>
    <name type="common">Harmful bloom alga</name>
    <dbReference type="NCBI Taxonomy" id="44056"/>
    <lineage>
        <taxon>Eukaryota</taxon>
        <taxon>Sar</taxon>
        <taxon>Stramenopiles</taxon>
        <taxon>Ochrophyta</taxon>
        <taxon>Pelagophyceae</taxon>
        <taxon>Pelagomonadales</taxon>
        <taxon>Pelagomonadaceae</taxon>
        <taxon>Aureococcus</taxon>
    </lineage>
</organism>
<protein>
    <submittedName>
        <fullName evidence="1">Uncharacterized protein</fullName>
    </submittedName>
</protein>
<dbReference type="eggNOG" id="KOG1550">
    <property type="taxonomic scope" value="Eukaryota"/>
</dbReference>
<dbReference type="SUPFAM" id="SSF81901">
    <property type="entry name" value="HCP-like"/>
    <property type="match status" value="2"/>
</dbReference>
<accession>F0YGK9</accession>
<dbReference type="OrthoDB" id="188553at2759"/>
<dbReference type="KEGG" id="aaf:AURANDRAFT_30320"/>
<dbReference type="Gene3D" id="1.25.40.10">
    <property type="entry name" value="Tetratricopeptide repeat domain"/>
    <property type="match status" value="2"/>
</dbReference>
<dbReference type="Proteomes" id="UP000002729">
    <property type="component" value="Unassembled WGS sequence"/>
</dbReference>
<dbReference type="GeneID" id="20220867"/>
<keyword evidence="2" id="KW-1185">Reference proteome</keyword>
<dbReference type="InterPro" id="IPR011990">
    <property type="entry name" value="TPR-like_helical_dom_sf"/>
</dbReference>
<sequence>EQLSRLRRHAENEVPEAITSLGDAYRHGRLGLVKSDKKAAKIYRRAVELGNVDAMRYLAGLHNTGSGVKLDKKKAERLYRMAADRGDTIAQTKLGFLLYSEKKLEEAFRYYTLAADQGFSMAETSLGCCYGRGEGTEVDLGKARYWFERAAAKGDEDAIASITCLGDAYRRGRYGLVKSEKKAAKIYRRAVELGNVDAMIHLGLLYENGSGVKLDKKKAMKLYRAAADRGDAVAQFDLGVLLESEKKFEESIRYYALSADQGDTDAEYCLGLCYRDGRGTEVDLGKARYWFERAAAKGDECAIKCLAELDAQV</sequence>
<dbReference type="OMA" id="AENNCQV"/>
<dbReference type="PANTHER" id="PTHR43628:SF1">
    <property type="entry name" value="CHITIN SYNTHASE REGULATORY FACTOR 2-RELATED"/>
    <property type="match status" value="1"/>
</dbReference>
<reference evidence="1 2" key="1">
    <citation type="journal article" date="2011" name="Proc. Natl. Acad. Sci. U.S.A.">
        <title>Niche of harmful alga Aureococcus anophagefferens revealed through ecogenomics.</title>
        <authorList>
            <person name="Gobler C.J."/>
            <person name="Berry D.L."/>
            <person name="Dyhrman S.T."/>
            <person name="Wilhelm S.W."/>
            <person name="Salamov A."/>
            <person name="Lobanov A.V."/>
            <person name="Zhang Y."/>
            <person name="Collier J.L."/>
            <person name="Wurch L.L."/>
            <person name="Kustka A.B."/>
            <person name="Dill B.D."/>
            <person name="Shah M."/>
            <person name="VerBerkmoes N.C."/>
            <person name="Kuo A."/>
            <person name="Terry A."/>
            <person name="Pangilinan J."/>
            <person name="Lindquist E.A."/>
            <person name="Lucas S."/>
            <person name="Paulsen I.T."/>
            <person name="Hattenrath-Lehmann T.K."/>
            <person name="Talmage S.C."/>
            <person name="Walker E.A."/>
            <person name="Koch F."/>
            <person name="Burson A.M."/>
            <person name="Marcoval M.A."/>
            <person name="Tang Y.Z."/>
            <person name="Lecleir G.R."/>
            <person name="Coyne K.J."/>
            <person name="Berg G.M."/>
            <person name="Bertrand E.M."/>
            <person name="Saito M.A."/>
            <person name="Gladyshev V.N."/>
            <person name="Grigoriev I.V."/>
        </authorList>
    </citation>
    <scope>NUCLEOTIDE SEQUENCE [LARGE SCALE GENOMIC DNA]</scope>
    <source>
        <strain evidence="2">CCMP 1984</strain>
    </source>
</reference>
<dbReference type="AlphaFoldDB" id="F0YGK9"/>
<feature type="non-terminal residue" evidence="1">
    <location>
        <position position="1"/>
    </location>
</feature>
<dbReference type="EMBL" id="GL833139">
    <property type="protein sequence ID" value="EGB05687.1"/>
    <property type="molecule type" value="Genomic_DNA"/>
</dbReference>
<name>F0YGK9_AURAN</name>
<dbReference type="Pfam" id="PF08238">
    <property type="entry name" value="Sel1"/>
    <property type="match status" value="8"/>
</dbReference>
<proteinExistence type="predicted"/>
<dbReference type="SMART" id="SM00671">
    <property type="entry name" value="SEL1"/>
    <property type="match status" value="8"/>
</dbReference>